<dbReference type="Proteomes" id="UP000516046">
    <property type="component" value="Chromosome"/>
</dbReference>
<dbReference type="SUPFAM" id="SSF55166">
    <property type="entry name" value="Hedgehog/DD-peptidase"/>
    <property type="match status" value="1"/>
</dbReference>
<dbReference type="Gene3D" id="3.30.1380.10">
    <property type="match status" value="1"/>
</dbReference>
<feature type="region of interest" description="Disordered" evidence="1">
    <location>
        <begin position="1"/>
        <end position="20"/>
    </location>
</feature>
<dbReference type="RefSeq" id="WP_212506096.1">
    <property type="nucleotide sequence ID" value="NZ_CP060696.1"/>
</dbReference>
<feature type="compositionally biased region" description="Basic and acidic residues" evidence="1">
    <location>
        <begin position="1"/>
        <end position="18"/>
    </location>
</feature>
<keyword evidence="4" id="KW-1185">Reference proteome</keyword>
<dbReference type="EMBL" id="CP060696">
    <property type="protein sequence ID" value="QNO17029.1"/>
    <property type="molecule type" value="Genomic_DNA"/>
</dbReference>
<evidence type="ECO:0000313" key="3">
    <source>
        <dbReference type="EMBL" id="QNO17029.1"/>
    </source>
</evidence>
<dbReference type="KEGG" id="caml:H6X83_08640"/>
<evidence type="ECO:0000259" key="2">
    <source>
        <dbReference type="Pfam" id="PF02557"/>
    </source>
</evidence>
<dbReference type="InterPro" id="IPR003709">
    <property type="entry name" value="VanY-like_core_dom"/>
</dbReference>
<dbReference type="GO" id="GO:0008233">
    <property type="term" value="F:peptidase activity"/>
    <property type="evidence" value="ECO:0007669"/>
    <property type="project" value="InterPro"/>
</dbReference>
<organism evidence="3 4">
    <name type="scientific">Caproicibacterium amylolyticum</name>
    <dbReference type="NCBI Taxonomy" id="2766537"/>
    <lineage>
        <taxon>Bacteria</taxon>
        <taxon>Bacillati</taxon>
        <taxon>Bacillota</taxon>
        <taxon>Clostridia</taxon>
        <taxon>Eubacteriales</taxon>
        <taxon>Oscillospiraceae</taxon>
        <taxon>Caproicibacterium</taxon>
    </lineage>
</organism>
<dbReference type="InterPro" id="IPR052179">
    <property type="entry name" value="DD-CPase-like"/>
</dbReference>
<protein>
    <submittedName>
        <fullName evidence="3">M15 family metallopeptidase</fullName>
    </submittedName>
</protein>
<gene>
    <name evidence="3" type="ORF">H6X83_08640</name>
</gene>
<name>A0A7G9WEB7_9FIRM</name>
<reference evidence="3 4" key="1">
    <citation type="submission" date="2020-08" db="EMBL/GenBank/DDBJ databases">
        <authorList>
            <person name="Ren C."/>
            <person name="Gu Y."/>
            <person name="Xu Y."/>
        </authorList>
    </citation>
    <scope>NUCLEOTIDE SEQUENCE [LARGE SCALE GENOMIC DNA]</scope>
    <source>
        <strain evidence="3 4">LBM18003</strain>
    </source>
</reference>
<dbReference type="InterPro" id="IPR058193">
    <property type="entry name" value="VanY/YodJ_core_dom"/>
</dbReference>
<dbReference type="Pfam" id="PF02557">
    <property type="entry name" value="VanY"/>
    <property type="match status" value="1"/>
</dbReference>
<dbReference type="AlphaFoldDB" id="A0A7G9WEB7"/>
<sequence length="264" mass="30092">MNYMERRHQRMQEEEKREKRLKRRNSRMSWLMCLIGIALLFFYKVNMSTVAAKETKSSTSAASVQTASVPSVAASSDSDSAQKTAALAADWRLILVNRSSPLPTDFAVALTTRKDGSRVDERIEAELEEMFRAAQNDDVALKVCSAYRSVSQQKQLYHAESFASGTPVSVQPAGESEHHTGLALDIVTTSYQTLDSRFVKTPAYAWLQKNSWEYGFVLRYPKDKEKITGVIYEPWHFRYVGKDYAKVMNEKQMCLEEYRQSLGI</sequence>
<dbReference type="PANTHER" id="PTHR34385">
    <property type="entry name" value="D-ALANYL-D-ALANINE CARBOXYPEPTIDASE"/>
    <property type="match status" value="1"/>
</dbReference>
<evidence type="ECO:0000256" key="1">
    <source>
        <dbReference type="SAM" id="MobiDB-lite"/>
    </source>
</evidence>
<proteinExistence type="predicted"/>
<evidence type="ECO:0000313" key="4">
    <source>
        <dbReference type="Proteomes" id="UP000516046"/>
    </source>
</evidence>
<dbReference type="CDD" id="cd14852">
    <property type="entry name" value="LD-carboxypeptidase"/>
    <property type="match status" value="1"/>
</dbReference>
<accession>A0A7G9WEB7</accession>
<dbReference type="InterPro" id="IPR009045">
    <property type="entry name" value="Zn_M74/Hedgehog-like"/>
</dbReference>
<feature type="domain" description="D-alanyl-D-alanine carboxypeptidase-like core" evidence="2">
    <location>
        <begin position="118"/>
        <end position="242"/>
    </location>
</feature>
<dbReference type="PANTHER" id="PTHR34385:SF1">
    <property type="entry name" value="PEPTIDOGLYCAN L-ALANYL-D-GLUTAMATE ENDOPEPTIDASE CWLK"/>
    <property type="match status" value="1"/>
</dbReference>
<dbReference type="GO" id="GO:0006508">
    <property type="term" value="P:proteolysis"/>
    <property type="evidence" value="ECO:0007669"/>
    <property type="project" value="InterPro"/>
</dbReference>